<dbReference type="SUPFAM" id="SSF51735">
    <property type="entry name" value="NAD(P)-binding Rossmann-fold domains"/>
    <property type="match status" value="1"/>
</dbReference>
<dbReference type="PANTHER" id="PTHR48079:SF6">
    <property type="entry name" value="NAD(P)-BINDING DOMAIN-CONTAINING PROTEIN-RELATED"/>
    <property type="match status" value="1"/>
</dbReference>
<keyword evidence="3" id="KW-1185">Reference proteome</keyword>
<comment type="caution">
    <text evidence="2">The sequence shown here is derived from an EMBL/GenBank/DDBJ whole genome shotgun (WGS) entry which is preliminary data.</text>
</comment>
<protein>
    <submittedName>
        <fullName evidence="2">NAD(P)H-binding protein</fullName>
    </submittedName>
</protein>
<dbReference type="InterPro" id="IPR051783">
    <property type="entry name" value="NAD(P)-dependent_oxidoreduct"/>
</dbReference>
<sequence>MKQNIAIIGCGWLGRPLAHHLLSLGFAVAGSTRSAEKAKQLKSEGIDATVLLLSETTLEGDTDRLLINATQVIINIPPGLRGNPNKDHVAEIDQLVKRINASNVAHVIYCSSTSVFQNDESFRVITEESLPNSNDNSGRQLIQIEKNLKENSNFITTIIRPSGLIGADRHPGKILAGKSEISDPESPINLIHRDDVIGVISELLDEKHWGQTINLAMPQHPSKKDYYSNYAKTHGLEAPNFDLDTPSKGKIIDSGQSLDHLTYRLKHSL</sequence>
<dbReference type="EMBL" id="JBHSAT010000004">
    <property type="protein sequence ID" value="MFC3876068.1"/>
    <property type="molecule type" value="Genomic_DNA"/>
</dbReference>
<accession>A0ABV8ADS6</accession>
<name>A0ABV8ADS6_9FLAO</name>
<dbReference type="Pfam" id="PF13460">
    <property type="entry name" value="NAD_binding_10"/>
    <property type="match status" value="1"/>
</dbReference>
<dbReference type="PANTHER" id="PTHR48079">
    <property type="entry name" value="PROTEIN YEEZ"/>
    <property type="match status" value="1"/>
</dbReference>
<reference evidence="3" key="1">
    <citation type="journal article" date="2019" name="Int. J. Syst. Evol. Microbiol.">
        <title>The Global Catalogue of Microorganisms (GCM) 10K type strain sequencing project: providing services to taxonomists for standard genome sequencing and annotation.</title>
        <authorList>
            <consortium name="The Broad Institute Genomics Platform"/>
            <consortium name="The Broad Institute Genome Sequencing Center for Infectious Disease"/>
            <person name="Wu L."/>
            <person name="Ma J."/>
        </authorList>
    </citation>
    <scope>NUCLEOTIDE SEQUENCE [LARGE SCALE GENOMIC DNA]</scope>
    <source>
        <strain evidence="3">CECT 8979</strain>
    </source>
</reference>
<dbReference type="InterPro" id="IPR016040">
    <property type="entry name" value="NAD(P)-bd_dom"/>
</dbReference>
<feature type="domain" description="NAD(P)-binding" evidence="1">
    <location>
        <begin position="11"/>
        <end position="206"/>
    </location>
</feature>
<dbReference type="Proteomes" id="UP001595812">
    <property type="component" value="Unassembled WGS sequence"/>
</dbReference>
<gene>
    <name evidence="2" type="ORF">ACFOSX_02390</name>
</gene>
<dbReference type="InterPro" id="IPR036291">
    <property type="entry name" value="NAD(P)-bd_dom_sf"/>
</dbReference>
<evidence type="ECO:0000259" key="1">
    <source>
        <dbReference type="Pfam" id="PF13460"/>
    </source>
</evidence>
<evidence type="ECO:0000313" key="3">
    <source>
        <dbReference type="Proteomes" id="UP001595812"/>
    </source>
</evidence>
<dbReference type="Gene3D" id="3.40.50.720">
    <property type="entry name" value="NAD(P)-binding Rossmann-like Domain"/>
    <property type="match status" value="1"/>
</dbReference>
<organism evidence="2 3">
    <name type="scientific">Winogradskyella maritima</name>
    <dbReference type="NCBI Taxonomy" id="1517766"/>
    <lineage>
        <taxon>Bacteria</taxon>
        <taxon>Pseudomonadati</taxon>
        <taxon>Bacteroidota</taxon>
        <taxon>Flavobacteriia</taxon>
        <taxon>Flavobacteriales</taxon>
        <taxon>Flavobacteriaceae</taxon>
        <taxon>Winogradskyella</taxon>
    </lineage>
</organism>
<dbReference type="RefSeq" id="WP_386096643.1">
    <property type="nucleotide sequence ID" value="NZ_JBHSAT010000004.1"/>
</dbReference>
<evidence type="ECO:0000313" key="2">
    <source>
        <dbReference type="EMBL" id="MFC3876068.1"/>
    </source>
</evidence>
<proteinExistence type="predicted"/>